<reference evidence="1 2" key="1">
    <citation type="submission" date="2009-02" db="EMBL/GenBank/DDBJ databases">
        <title>Draft genome sequence of Clostridium asparagiforme (DSM 15981).</title>
        <authorList>
            <person name="Sudarsanam P."/>
            <person name="Ley R."/>
            <person name="Guruge J."/>
            <person name="Turnbaugh P.J."/>
            <person name="Mahowald M."/>
            <person name="Liep D."/>
            <person name="Gordon J."/>
        </authorList>
    </citation>
    <scope>NUCLEOTIDE SEQUENCE [LARGE SCALE GENOMIC DNA]</scope>
    <source>
        <strain evidence="1 2">DSM 15981</strain>
    </source>
</reference>
<accession>C0D374</accession>
<evidence type="ECO:0000313" key="2">
    <source>
        <dbReference type="Proteomes" id="UP000004756"/>
    </source>
</evidence>
<dbReference type="EMBL" id="ACCJ01000290">
    <property type="protein sequence ID" value="EEG54226.1"/>
    <property type="molecule type" value="Genomic_DNA"/>
</dbReference>
<sequence>MGSGEVSEEQAKLHAETEFEKYRIIQERLFMSDYDKYLLELEHQVDQSDL</sequence>
<evidence type="ECO:0000313" key="1">
    <source>
        <dbReference type="EMBL" id="EEG54226.1"/>
    </source>
</evidence>
<protein>
    <submittedName>
        <fullName evidence="1">Uncharacterized protein</fullName>
    </submittedName>
</protein>
<keyword evidence="2" id="KW-1185">Reference proteome</keyword>
<proteinExistence type="predicted"/>
<dbReference type="AlphaFoldDB" id="C0D374"/>
<name>C0D374_9FIRM</name>
<organism evidence="1 2">
    <name type="scientific">[Clostridium] asparagiforme DSM 15981</name>
    <dbReference type="NCBI Taxonomy" id="518636"/>
    <lineage>
        <taxon>Bacteria</taxon>
        <taxon>Bacillati</taxon>
        <taxon>Bacillota</taxon>
        <taxon>Clostridia</taxon>
        <taxon>Lachnospirales</taxon>
        <taxon>Lachnospiraceae</taxon>
        <taxon>Enterocloster</taxon>
    </lineage>
</organism>
<comment type="caution">
    <text evidence="1">The sequence shown here is derived from an EMBL/GenBank/DDBJ whole genome shotgun (WGS) entry which is preliminary data.</text>
</comment>
<dbReference type="Proteomes" id="UP000004756">
    <property type="component" value="Unassembled WGS sequence"/>
</dbReference>
<dbReference type="HOGENOM" id="CLU_3134888_0_0_9"/>
<gene>
    <name evidence="1" type="ORF">CLOSTASPAR_03715</name>
</gene>